<evidence type="ECO:0008006" key="4">
    <source>
        <dbReference type="Google" id="ProtNLM"/>
    </source>
</evidence>
<gene>
    <name evidence="2" type="ORF">DC094_17005</name>
</gene>
<dbReference type="RefSeq" id="WP_116688312.1">
    <property type="nucleotide sequence ID" value="NZ_CAWNYD010000008.1"/>
</dbReference>
<dbReference type="Pfam" id="PF11086">
    <property type="entry name" value="DUF2878"/>
    <property type="match status" value="1"/>
</dbReference>
<evidence type="ECO:0000313" key="2">
    <source>
        <dbReference type="EMBL" id="PVZ66393.1"/>
    </source>
</evidence>
<keyword evidence="1" id="KW-0812">Transmembrane</keyword>
<evidence type="ECO:0000256" key="1">
    <source>
        <dbReference type="SAM" id="Phobius"/>
    </source>
</evidence>
<feature type="transmembrane region" description="Helical" evidence="1">
    <location>
        <begin position="127"/>
        <end position="145"/>
    </location>
</feature>
<feature type="transmembrane region" description="Helical" evidence="1">
    <location>
        <begin position="37"/>
        <end position="54"/>
    </location>
</feature>
<comment type="caution">
    <text evidence="2">The sequence shown here is derived from an EMBL/GenBank/DDBJ whole genome shotgun (WGS) entry which is preliminary data.</text>
</comment>
<dbReference type="InterPro" id="IPR021306">
    <property type="entry name" value="DUF2878"/>
</dbReference>
<keyword evidence="1" id="KW-0472">Membrane</keyword>
<feature type="transmembrane region" description="Helical" evidence="1">
    <location>
        <begin position="103"/>
        <end position="120"/>
    </location>
</feature>
<evidence type="ECO:0000313" key="3">
    <source>
        <dbReference type="Proteomes" id="UP000244906"/>
    </source>
</evidence>
<organism evidence="2 3">
    <name type="scientific">Pelagibaculum spongiae</name>
    <dbReference type="NCBI Taxonomy" id="2080658"/>
    <lineage>
        <taxon>Bacteria</taxon>
        <taxon>Pseudomonadati</taxon>
        <taxon>Pseudomonadota</taxon>
        <taxon>Gammaproteobacteria</taxon>
        <taxon>Oceanospirillales</taxon>
        <taxon>Pelagibaculum</taxon>
    </lineage>
</organism>
<accession>A0A2V1GRK0</accession>
<feature type="transmembrane region" description="Helical" evidence="1">
    <location>
        <begin position="12"/>
        <end position="31"/>
    </location>
</feature>
<sequence>MHLLRPTETQMSGWKANVFNALVFQLGWFAAVFLHNQLAVLILGFGLLLHWIFISHDKQEWIIIFLFGAIGYCHDFILTALGYMQFQTNSTSSYLSSLTFPPTWLFFLWLLFATTLLHSFNALVKRPFLLCSLVLIAGPANYLAGAKLGAVVLSPPMPWLLSVSWPIGFLLLHYYLKRR</sequence>
<name>A0A2V1GRK0_9GAMM</name>
<proteinExistence type="predicted"/>
<reference evidence="2 3" key="1">
    <citation type="submission" date="2018-04" db="EMBL/GenBank/DDBJ databases">
        <title>Thalassorhabdus spongiae gen. nov., sp. nov., isolated from a marine sponge in South-West Iceland.</title>
        <authorList>
            <person name="Knobloch S."/>
            <person name="Daussin A."/>
            <person name="Johannsson R."/>
            <person name="Marteinsson V.T."/>
        </authorList>
    </citation>
    <scope>NUCLEOTIDE SEQUENCE [LARGE SCALE GENOMIC DNA]</scope>
    <source>
        <strain evidence="2 3">Hp12</strain>
    </source>
</reference>
<dbReference type="AlphaFoldDB" id="A0A2V1GRK0"/>
<keyword evidence="3" id="KW-1185">Reference proteome</keyword>
<dbReference type="Proteomes" id="UP000244906">
    <property type="component" value="Unassembled WGS sequence"/>
</dbReference>
<feature type="transmembrane region" description="Helical" evidence="1">
    <location>
        <begin position="157"/>
        <end position="176"/>
    </location>
</feature>
<dbReference type="EMBL" id="QDDL01000008">
    <property type="protein sequence ID" value="PVZ66393.1"/>
    <property type="molecule type" value="Genomic_DNA"/>
</dbReference>
<protein>
    <recommendedName>
        <fullName evidence="4">DUF2878 domain-containing protein</fullName>
    </recommendedName>
</protein>
<keyword evidence="1" id="KW-1133">Transmembrane helix</keyword>
<feature type="transmembrane region" description="Helical" evidence="1">
    <location>
        <begin position="61"/>
        <end position="83"/>
    </location>
</feature>